<keyword evidence="2" id="KW-1185">Reference proteome</keyword>
<name>A0A6A6GKQ4_9PEZI</name>
<accession>A0A6A6GKQ4</accession>
<evidence type="ECO:0000313" key="1">
    <source>
        <dbReference type="EMBL" id="KAF2226342.1"/>
    </source>
</evidence>
<dbReference type="AlphaFoldDB" id="A0A6A6GKQ4"/>
<dbReference type="EMBL" id="ML992502">
    <property type="protein sequence ID" value="KAF2226342.1"/>
    <property type="molecule type" value="Genomic_DNA"/>
</dbReference>
<reference evidence="2" key="1">
    <citation type="journal article" date="2020" name="Stud. Mycol.">
        <title>101 Dothideomycetes genomes: A test case for predicting lifestyles and emergence of pathogens.</title>
        <authorList>
            <person name="Haridas S."/>
            <person name="Albert R."/>
            <person name="Binder M."/>
            <person name="Bloem J."/>
            <person name="LaButti K."/>
            <person name="Salamov A."/>
            <person name="Andreopoulos B."/>
            <person name="Baker S."/>
            <person name="Barry K."/>
            <person name="Bills G."/>
            <person name="Bluhm B."/>
            <person name="Cannon C."/>
            <person name="Castanera R."/>
            <person name="Culley D."/>
            <person name="Daum C."/>
            <person name="Ezra D."/>
            <person name="Gonzalez J."/>
            <person name="Henrissat B."/>
            <person name="Kuo A."/>
            <person name="Liang C."/>
            <person name="Lipzen A."/>
            <person name="Lutzoni F."/>
            <person name="Magnuson J."/>
            <person name="Mondo S."/>
            <person name="Nolan M."/>
            <person name="Ohm R."/>
            <person name="Pangilinan J."/>
            <person name="Park H.-J."/>
            <person name="Ramirez L."/>
            <person name="Alfaro M."/>
            <person name="Sun H."/>
            <person name="Tritt A."/>
            <person name="Yoshinaga Y."/>
            <person name="Zwiers L.-H."/>
            <person name="Turgeon B."/>
            <person name="Goodwin S."/>
            <person name="Spatafora J."/>
            <person name="Crous P."/>
            <person name="Grigoriev I."/>
        </authorList>
    </citation>
    <scope>NUCLEOTIDE SEQUENCE [LARGE SCALE GENOMIC DNA]</scope>
    <source>
        <strain evidence="2">CECT 20119</strain>
    </source>
</reference>
<protein>
    <submittedName>
        <fullName evidence="1">Uncharacterized protein</fullName>
    </submittedName>
</protein>
<organism evidence="1 2">
    <name type="scientific">Elsinoe ampelina</name>
    <dbReference type="NCBI Taxonomy" id="302913"/>
    <lineage>
        <taxon>Eukaryota</taxon>
        <taxon>Fungi</taxon>
        <taxon>Dikarya</taxon>
        <taxon>Ascomycota</taxon>
        <taxon>Pezizomycotina</taxon>
        <taxon>Dothideomycetes</taxon>
        <taxon>Dothideomycetidae</taxon>
        <taxon>Myriangiales</taxon>
        <taxon>Elsinoaceae</taxon>
        <taxon>Elsinoe</taxon>
    </lineage>
</organism>
<proteinExistence type="predicted"/>
<evidence type="ECO:0000313" key="2">
    <source>
        <dbReference type="Proteomes" id="UP000799538"/>
    </source>
</evidence>
<sequence>MGALDKLARSIATCVQHVEGHDLVESVVRLACAFVLHAFEETADDERCDGEAEASFLKPLRLSELAVTYSIVEHCRYADTGALVEGAALIGELEVMMLGEDTGGCYMSIRYHDLLLRYQELLPEPIPRRRHSHRLKGSLPHSILGRPAAQALW</sequence>
<gene>
    <name evidence="1" type="ORF">BDZ85DRAFT_246815</name>
</gene>
<dbReference type="Proteomes" id="UP000799538">
    <property type="component" value="Unassembled WGS sequence"/>
</dbReference>